<reference evidence="10" key="1">
    <citation type="submission" date="2022-11" db="EMBL/GenBank/DDBJ databases">
        <title>blaNDM-1 and qnrB1 co-producing ST413 Enterobacter.</title>
        <authorList>
            <person name="Halder G."/>
            <person name="Chaudhuri B."/>
            <person name="Dutta S."/>
        </authorList>
    </citation>
    <scope>NUCLEOTIDE SEQUENCE</scope>
    <source>
        <strain evidence="10">PEER684</strain>
    </source>
</reference>
<keyword evidence="4" id="KW-1003">Cell membrane</keyword>
<gene>
    <name evidence="10" type="ORF">MX989_22155</name>
</gene>
<dbReference type="NCBIfam" id="TIGR02532">
    <property type="entry name" value="IV_pilin_GFxxxE"/>
    <property type="match status" value="1"/>
</dbReference>
<evidence type="ECO:0000313" key="10">
    <source>
        <dbReference type="EMBL" id="MDR9948758.1"/>
    </source>
</evidence>
<evidence type="ECO:0000256" key="6">
    <source>
        <dbReference type="ARBA" id="ARBA00022519"/>
    </source>
</evidence>
<evidence type="ECO:0000256" key="4">
    <source>
        <dbReference type="ARBA" id="ARBA00022475"/>
    </source>
</evidence>
<dbReference type="Pfam" id="PF11612">
    <property type="entry name" value="T2SSJ"/>
    <property type="match status" value="1"/>
</dbReference>
<dbReference type="Pfam" id="PF07963">
    <property type="entry name" value="N_methyl"/>
    <property type="match status" value="1"/>
</dbReference>
<keyword evidence="6" id="KW-0997">Cell inner membrane</keyword>
<accession>A0AAE4J142</accession>
<evidence type="ECO:0000256" key="8">
    <source>
        <dbReference type="ARBA" id="ARBA00022989"/>
    </source>
</evidence>
<comment type="caution">
    <text evidence="10">The sequence shown here is derived from an EMBL/GenBank/DDBJ whole genome shotgun (WGS) entry which is preliminary data.</text>
</comment>
<dbReference type="Gene3D" id="3.10.610.10">
    <property type="entry name" value="GSPII I/J protein-like"/>
    <property type="match status" value="1"/>
</dbReference>
<evidence type="ECO:0000256" key="9">
    <source>
        <dbReference type="ARBA" id="ARBA00023136"/>
    </source>
</evidence>
<evidence type="ECO:0000256" key="5">
    <source>
        <dbReference type="ARBA" id="ARBA00022481"/>
    </source>
</evidence>
<dbReference type="GO" id="GO:0015628">
    <property type="term" value="P:protein secretion by the type II secretion system"/>
    <property type="evidence" value="ECO:0007669"/>
    <property type="project" value="InterPro"/>
</dbReference>
<keyword evidence="9" id="KW-0472">Membrane</keyword>
<evidence type="ECO:0000313" key="11">
    <source>
        <dbReference type="Proteomes" id="UP001185068"/>
    </source>
</evidence>
<evidence type="ECO:0000256" key="3">
    <source>
        <dbReference type="ARBA" id="ARBA00021539"/>
    </source>
</evidence>
<dbReference type="RefSeq" id="WP_072049161.1">
    <property type="nucleotide sequence ID" value="NZ_CP027986.1"/>
</dbReference>
<dbReference type="Proteomes" id="UP001185068">
    <property type="component" value="Unassembled WGS sequence"/>
</dbReference>
<dbReference type="InterPro" id="IPR010055">
    <property type="entry name" value="T2SS_protein-GspJ"/>
</dbReference>
<dbReference type="GO" id="GO:0015627">
    <property type="term" value="C:type II protein secretion system complex"/>
    <property type="evidence" value="ECO:0007669"/>
    <property type="project" value="InterPro"/>
</dbReference>
<dbReference type="GO" id="GO:0005886">
    <property type="term" value="C:plasma membrane"/>
    <property type="evidence" value="ECO:0007669"/>
    <property type="project" value="UniProtKB-SubCell"/>
</dbReference>
<proteinExistence type="inferred from homology"/>
<evidence type="ECO:0000256" key="1">
    <source>
        <dbReference type="ARBA" id="ARBA00004377"/>
    </source>
</evidence>
<evidence type="ECO:0000256" key="7">
    <source>
        <dbReference type="ARBA" id="ARBA00022692"/>
    </source>
</evidence>
<dbReference type="AlphaFoldDB" id="A0AAE4J142"/>
<keyword evidence="5" id="KW-0488">Methylation</keyword>
<dbReference type="EMBL" id="JALLIR010000001">
    <property type="protein sequence ID" value="MDR9948758.1"/>
    <property type="molecule type" value="Genomic_DNA"/>
</dbReference>
<dbReference type="GeneID" id="72833969"/>
<dbReference type="SUPFAM" id="SSF54523">
    <property type="entry name" value="Pili subunits"/>
    <property type="match status" value="2"/>
</dbReference>
<evidence type="ECO:0000256" key="2">
    <source>
        <dbReference type="ARBA" id="ARBA00011084"/>
    </source>
</evidence>
<sequence length="193" mass="21969">MTNHQRGFTLLEVMLAIAIFSVLSFLASMVFSQASEQHQRAQKLASDFHALQYTLLLLENDLMQYVPRKNRQTHQTFASGTDELLFSTQMRDTTTPFEAAFVLTTVHWYVLDGTLYRAVRYSPDGKEDKPARALLTNITRFASVLLAGEGNTASATVAITLERENRESVRRVFILPGWVPEKQQTGQRREDKK</sequence>
<dbReference type="PANTHER" id="PTHR39583">
    <property type="entry name" value="TYPE II SECRETION SYSTEM PROTEIN J-RELATED"/>
    <property type="match status" value="1"/>
</dbReference>
<comment type="similarity">
    <text evidence="2">Belongs to the GSP J family.</text>
</comment>
<keyword evidence="8" id="KW-1133">Transmembrane helix</keyword>
<dbReference type="InterPro" id="IPR051621">
    <property type="entry name" value="T2SS_protein_J"/>
</dbReference>
<keyword evidence="7" id="KW-0812">Transmembrane</keyword>
<comment type="subcellular location">
    <subcellularLocation>
        <location evidence="1">Cell inner membrane</location>
        <topology evidence="1">Single-pass membrane protein</topology>
    </subcellularLocation>
</comment>
<dbReference type="InterPro" id="IPR012902">
    <property type="entry name" value="N_methyl_site"/>
</dbReference>
<dbReference type="PANTHER" id="PTHR39583:SF2">
    <property type="entry name" value="TYPE II SECRETION SYSTEM PROTEIN J"/>
    <property type="match status" value="1"/>
</dbReference>
<name>A0AAE4J142_9ENTR</name>
<dbReference type="InterPro" id="IPR045584">
    <property type="entry name" value="Pilin-like"/>
</dbReference>
<protein>
    <recommendedName>
        <fullName evidence="3">Type II secretion system protein J</fullName>
    </recommendedName>
</protein>
<dbReference type="PROSITE" id="PS00409">
    <property type="entry name" value="PROKAR_NTER_METHYL"/>
    <property type="match status" value="1"/>
</dbReference>
<organism evidence="10 11">
    <name type="scientific">Enterobacter sichuanensis</name>
    <dbReference type="NCBI Taxonomy" id="2071710"/>
    <lineage>
        <taxon>Bacteria</taxon>
        <taxon>Pseudomonadati</taxon>
        <taxon>Pseudomonadota</taxon>
        <taxon>Gammaproteobacteria</taxon>
        <taxon>Enterobacterales</taxon>
        <taxon>Enterobacteriaceae</taxon>
        <taxon>Enterobacter</taxon>
        <taxon>Enterobacter cloacae complex</taxon>
    </lineage>
</organism>